<organism evidence="10 11">
    <name type="scientific">Candidatus Taenaricola geysiri</name>
    <dbReference type="NCBI Taxonomy" id="1974752"/>
    <lineage>
        <taxon>Bacteria</taxon>
        <taxon>Pseudomonadati</taxon>
        <taxon>Candidatus Omnitrophota</taxon>
        <taxon>Candidatus Taenaricola</taxon>
    </lineage>
</organism>
<dbReference type="GO" id="GO:0002949">
    <property type="term" value="P:tRNA threonylcarbamoyladenosine modification"/>
    <property type="evidence" value="ECO:0007669"/>
    <property type="project" value="UniProtKB-UniRule"/>
</dbReference>
<dbReference type="InterPro" id="IPR000905">
    <property type="entry name" value="Gcp-like_dom"/>
</dbReference>
<comment type="function">
    <text evidence="8">Required for the formation of a threonylcarbamoyl group on adenosine at position 37 (t(6)A37) in tRNAs that read codons beginning with adenine. Is involved in the transfer of the threonylcarbamoyl moiety of threonylcarbamoyl-AMP (TC-AMP) to the N6 group of A37, together with TsaE and TsaB. TsaD likely plays a direct catalytic role in this reaction.</text>
</comment>
<dbReference type="PRINTS" id="PR00789">
    <property type="entry name" value="OSIALOPTASE"/>
</dbReference>
<proteinExistence type="inferred from homology"/>
<dbReference type="NCBIfam" id="TIGR00329">
    <property type="entry name" value="gcp_kae1"/>
    <property type="match status" value="1"/>
</dbReference>
<evidence type="ECO:0000313" key="10">
    <source>
        <dbReference type="EMBL" id="PIW66295.1"/>
    </source>
</evidence>
<comment type="caution">
    <text evidence="10">The sequence shown here is derived from an EMBL/GenBank/DDBJ whole genome shotgun (WGS) entry which is preliminary data.</text>
</comment>
<evidence type="ECO:0000256" key="3">
    <source>
        <dbReference type="ARBA" id="ARBA00022694"/>
    </source>
</evidence>
<dbReference type="Pfam" id="PF00814">
    <property type="entry name" value="TsaD"/>
    <property type="match status" value="1"/>
</dbReference>
<dbReference type="GO" id="GO:0005506">
    <property type="term" value="F:iron ion binding"/>
    <property type="evidence" value="ECO:0007669"/>
    <property type="project" value="UniProtKB-UniRule"/>
</dbReference>
<keyword evidence="6 8" id="KW-0012">Acyltransferase</keyword>
<dbReference type="EMBL" id="PFGP01000096">
    <property type="protein sequence ID" value="PIW66295.1"/>
    <property type="molecule type" value="Genomic_DNA"/>
</dbReference>
<keyword evidence="3 8" id="KW-0819">tRNA processing</keyword>
<evidence type="ECO:0000256" key="8">
    <source>
        <dbReference type="HAMAP-Rule" id="MF_01445"/>
    </source>
</evidence>
<feature type="binding site" evidence="8">
    <location>
        <position position="184"/>
    </location>
    <ligand>
        <name>substrate</name>
    </ligand>
</feature>
<dbReference type="PANTHER" id="PTHR11735:SF6">
    <property type="entry name" value="TRNA N6-ADENOSINE THREONYLCARBAMOYLTRANSFERASE, MITOCHONDRIAL"/>
    <property type="match status" value="1"/>
</dbReference>
<evidence type="ECO:0000259" key="9">
    <source>
        <dbReference type="Pfam" id="PF00814"/>
    </source>
</evidence>
<feature type="binding site" evidence="8">
    <location>
        <position position="167"/>
    </location>
    <ligand>
        <name>substrate</name>
    </ligand>
</feature>
<protein>
    <recommendedName>
        <fullName evidence="8">tRNA N6-adenosine threonylcarbamoyltransferase</fullName>
        <ecNumber evidence="8">2.3.1.234</ecNumber>
    </recommendedName>
    <alternativeName>
        <fullName evidence="8">N6-L-threonylcarbamoyladenine synthase</fullName>
        <shortName evidence="8">t(6)A synthase</shortName>
    </alternativeName>
    <alternativeName>
        <fullName evidence="8">t(6)A37 threonylcarbamoyladenosine biosynthesis protein TsaD</fullName>
    </alternativeName>
    <alternativeName>
        <fullName evidence="8">tRNA threonylcarbamoyladenosine biosynthesis protein TsaD</fullName>
    </alternativeName>
</protein>
<dbReference type="CDD" id="cd24133">
    <property type="entry name" value="ASKHA_NBD_TsaD_bac"/>
    <property type="match status" value="1"/>
</dbReference>
<dbReference type="PANTHER" id="PTHR11735">
    <property type="entry name" value="TRNA N6-ADENOSINE THREONYLCARBAMOYLTRANSFERASE"/>
    <property type="match status" value="1"/>
</dbReference>
<evidence type="ECO:0000256" key="7">
    <source>
        <dbReference type="ARBA" id="ARBA00048117"/>
    </source>
</evidence>
<comment type="catalytic activity">
    <reaction evidence="7 8">
        <text>L-threonylcarbamoyladenylate + adenosine(37) in tRNA = N(6)-L-threonylcarbamoyladenosine(37) in tRNA + AMP + H(+)</text>
        <dbReference type="Rhea" id="RHEA:37059"/>
        <dbReference type="Rhea" id="RHEA-COMP:10162"/>
        <dbReference type="Rhea" id="RHEA-COMP:10163"/>
        <dbReference type="ChEBI" id="CHEBI:15378"/>
        <dbReference type="ChEBI" id="CHEBI:73682"/>
        <dbReference type="ChEBI" id="CHEBI:74411"/>
        <dbReference type="ChEBI" id="CHEBI:74418"/>
        <dbReference type="ChEBI" id="CHEBI:456215"/>
        <dbReference type="EC" id="2.3.1.234"/>
    </reaction>
</comment>
<feature type="binding site" evidence="8">
    <location>
        <position position="115"/>
    </location>
    <ligand>
        <name>Fe cation</name>
        <dbReference type="ChEBI" id="CHEBI:24875"/>
    </ligand>
</feature>
<feature type="binding site" evidence="8">
    <location>
        <begin position="134"/>
        <end position="138"/>
    </location>
    <ligand>
        <name>substrate</name>
    </ligand>
</feature>
<feature type="binding site" evidence="8">
    <location>
        <position position="180"/>
    </location>
    <ligand>
        <name>substrate</name>
    </ligand>
</feature>
<evidence type="ECO:0000256" key="2">
    <source>
        <dbReference type="ARBA" id="ARBA00022679"/>
    </source>
</evidence>
<dbReference type="InterPro" id="IPR022450">
    <property type="entry name" value="TsaD"/>
</dbReference>
<keyword evidence="5 8" id="KW-0408">Iron</keyword>
<feature type="binding site" evidence="8">
    <location>
        <position position="302"/>
    </location>
    <ligand>
        <name>Fe cation</name>
        <dbReference type="ChEBI" id="CHEBI:24875"/>
    </ligand>
</feature>
<sequence>MLVLGIETSCDETSAAVVENGRRVLSNVVLSSLHLHKPFGGVVPEIACRHHAELIDSVIKQAFDKSGCAISEIGLIGVTDNPGLIGALMVGISAAKGIALSHGIKYTGVNHLHAHLYAPIIDNPKIKFPFIGLVVSGGHTNLMLVKGFKDYHNLGQTTDDAVGEAFDKVAKILNLGYPGGPAIEKMAKTGNPQKIKFPRTMLSAGSLDFSFSGIKTSVLNYVQKRKAQSVKRKVNDICASFQEAVVDVIVEKSVRACENKKINTLVVGGGVSINSRLRGKLQEACKISRINIYFPSRGLCMDNAAMVAGLAYQQHK</sequence>
<evidence type="ECO:0000256" key="6">
    <source>
        <dbReference type="ARBA" id="ARBA00023315"/>
    </source>
</evidence>
<dbReference type="Gene3D" id="3.30.420.40">
    <property type="match status" value="2"/>
</dbReference>
<dbReference type="HAMAP" id="MF_01445">
    <property type="entry name" value="TsaD"/>
    <property type="match status" value="1"/>
</dbReference>
<accession>A0A2J0LEK6</accession>
<feature type="domain" description="Gcp-like" evidence="9">
    <location>
        <begin position="24"/>
        <end position="308"/>
    </location>
</feature>
<evidence type="ECO:0000256" key="1">
    <source>
        <dbReference type="ARBA" id="ARBA00022490"/>
    </source>
</evidence>
<evidence type="ECO:0000256" key="5">
    <source>
        <dbReference type="ARBA" id="ARBA00023004"/>
    </source>
</evidence>
<evidence type="ECO:0000256" key="4">
    <source>
        <dbReference type="ARBA" id="ARBA00022723"/>
    </source>
</evidence>
<evidence type="ECO:0000313" key="11">
    <source>
        <dbReference type="Proteomes" id="UP000231267"/>
    </source>
</evidence>
<keyword evidence="1 8" id="KW-0963">Cytoplasm</keyword>
<gene>
    <name evidence="8 10" type="primary">tsaD</name>
    <name evidence="10" type="ORF">COW11_04100</name>
</gene>
<dbReference type="InterPro" id="IPR043129">
    <property type="entry name" value="ATPase_NBD"/>
</dbReference>
<dbReference type="InterPro" id="IPR017861">
    <property type="entry name" value="KAE1/TsaD"/>
</dbReference>
<feature type="binding site" evidence="8">
    <location>
        <position position="111"/>
    </location>
    <ligand>
        <name>Fe cation</name>
        <dbReference type="ChEBI" id="CHEBI:24875"/>
    </ligand>
</feature>
<dbReference type="EC" id="2.3.1.234" evidence="8"/>
<dbReference type="NCBIfam" id="TIGR03723">
    <property type="entry name" value="T6A_TsaD_YgjD"/>
    <property type="match status" value="1"/>
</dbReference>
<dbReference type="GO" id="GO:0061711">
    <property type="term" value="F:tRNA N(6)-L-threonylcarbamoyladenine synthase activity"/>
    <property type="evidence" value="ECO:0007669"/>
    <property type="project" value="UniProtKB-EC"/>
</dbReference>
<reference evidence="10 11" key="1">
    <citation type="submission" date="2017-09" db="EMBL/GenBank/DDBJ databases">
        <title>Depth-based differentiation of microbial function through sediment-hosted aquifers and enrichment of novel symbionts in the deep terrestrial subsurface.</title>
        <authorList>
            <person name="Probst A.J."/>
            <person name="Ladd B."/>
            <person name="Jarett J.K."/>
            <person name="Geller-Mcgrath D.E."/>
            <person name="Sieber C.M."/>
            <person name="Emerson J.B."/>
            <person name="Anantharaman K."/>
            <person name="Thomas B.C."/>
            <person name="Malmstrom R."/>
            <person name="Stieglmeier M."/>
            <person name="Klingl A."/>
            <person name="Woyke T."/>
            <person name="Ryan C.M."/>
            <person name="Banfield J.F."/>
        </authorList>
    </citation>
    <scope>NUCLEOTIDE SEQUENCE [LARGE SCALE GENOMIC DNA]</scope>
    <source>
        <strain evidence="10">CG12_big_fil_rev_8_21_14_0_65_43_15</strain>
    </source>
</reference>
<dbReference type="Proteomes" id="UP000231267">
    <property type="component" value="Unassembled WGS sequence"/>
</dbReference>
<dbReference type="FunFam" id="3.30.420.40:FF:000040">
    <property type="entry name" value="tRNA N6-adenosine threonylcarbamoyltransferase"/>
    <property type="match status" value="1"/>
</dbReference>
<dbReference type="GO" id="GO:0005737">
    <property type="term" value="C:cytoplasm"/>
    <property type="evidence" value="ECO:0007669"/>
    <property type="project" value="UniProtKB-SubCell"/>
</dbReference>
<keyword evidence="2 8" id="KW-0808">Transferase</keyword>
<dbReference type="AlphaFoldDB" id="A0A2J0LEK6"/>
<name>A0A2J0LEK6_9BACT</name>
<comment type="subcellular location">
    <subcellularLocation>
        <location evidence="8">Cytoplasm</location>
    </subcellularLocation>
</comment>
<dbReference type="FunFam" id="3.30.420.40:FF:000012">
    <property type="entry name" value="tRNA N6-adenosine threonylcarbamoyltransferase"/>
    <property type="match status" value="1"/>
</dbReference>
<feature type="binding site" evidence="8">
    <location>
        <position position="274"/>
    </location>
    <ligand>
        <name>substrate</name>
    </ligand>
</feature>
<keyword evidence="4 8" id="KW-0479">Metal-binding</keyword>
<comment type="cofactor">
    <cofactor evidence="8">
        <name>Fe(2+)</name>
        <dbReference type="ChEBI" id="CHEBI:29033"/>
    </cofactor>
    <text evidence="8">Binds 1 Fe(2+) ion per subunit.</text>
</comment>
<comment type="similarity">
    <text evidence="8">Belongs to the KAE1 / TsaD family.</text>
</comment>
<dbReference type="SUPFAM" id="SSF53067">
    <property type="entry name" value="Actin-like ATPase domain"/>
    <property type="match status" value="1"/>
</dbReference>